<reference evidence="2 4" key="1">
    <citation type="submission" date="2009-08" db="EMBL/GenBank/DDBJ databases">
        <authorList>
            <person name="Weinstock G."/>
            <person name="Sodergren E."/>
            <person name="Clifton S."/>
            <person name="Fulton L."/>
            <person name="Fulton B."/>
            <person name="Courtney L."/>
            <person name="Fronick C."/>
            <person name="Harrison M."/>
            <person name="Strong C."/>
            <person name="Farmer C."/>
            <person name="Delahaunty K."/>
            <person name="Markovic C."/>
            <person name="Hall O."/>
            <person name="Minx P."/>
            <person name="Tomlinson C."/>
            <person name="Mitreva M."/>
            <person name="Nelson J."/>
            <person name="Hou S."/>
            <person name="Wollam A."/>
            <person name="Pepin K.H."/>
            <person name="Johnson M."/>
            <person name="Bhonagiri V."/>
            <person name="Nash W.E."/>
            <person name="Warren W."/>
            <person name="Chinwalla A."/>
            <person name="Mardis E.R."/>
            <person name="Wilson R.K."/>
        </authorList>
    </citation>
    <scope>NUCLEOTIDE SEQUENCE [LARGE SCALE GENOMIC DNA]</scope>
    <source>
        <strain evidence="2 4">L1-82</strain>
    </source>
</reference>
<evidence type="ECO:0000313" key="5">
    <source>
        <dbReference type="Proteomes" id="UP000294398"/>
    </source>
</evidence>
<dbReference type="Proteomes" id="UP000294398">
    <property type="component" value="Chromosome"/>
</dbReference>
<protein>
    <submittedName>
        <fullName evidence="3">Mu-Gam protein, DNA end protection</fullName>
    </submittedName>
    <submittedName>
        <fullName evidence="2">Siphovirus Gp157</fullName>
    </submittedName>
</protein>
<feature type="coiled-coil region" evidence="1">
    <location>
        <begin position="38"/>
        <end position="72"/>
    </location>
</feature>
<dbReference type="HOGENOM" id="CLU_124446_0_1_9"/>
<evidence type="ECO:0000313" key="3">
    <source>
        <dbReference type="EMBL" id="VCV22400.1"/>
    </source>
</evidence>
<evidence type="ECO:0000313" key="2">
    <source>
        <dbReference type="EMBL" id="EEV00680.1"/>
    </source>
</evidence>
<name>C7GC36_9FIRM</name>
<dbReference type="InterPro" id="IPR008840">
    <property type="entry name" value="Sipho_Gp157"/>
</dbReference>
<dbReference type="EMBL" id="ABYJ02000109">
    <property type="protein sequence ID" value="EEV00680.1"/>
    <property type="molecule type" value="Genomic_DNA"/>
</dbReference>
<dbReference type="AlphaFoldDB" id="C7GC36"/>
<dbReference type="Pfam" id="PF05565">
    <property type="entry name" value="Sipho_Gp157"/>
    <property type="match status" value="1"/>
</dbReference>
<gene>
    <name evidence="3" type="ORF">RIL182_02279</name>
    <name evidence="2" type="ORF">ROSINTL182_07471</name>
</gene>
<sequence length="153" mass="17097">MNLFEIENEIMNCWDQETGEILDSDRLDQLEMERDTKIENIALYIKNLTADAEALKAEKQSFAERQKAAENKVESLKKYLATYLAGQKFSTPRVAISFRKTSSVNVTDISQLPEEFLKFADPMPDKTAIKAAIKAGTSVAGAEIVEGKSMSIK</sequence>
<keyword evidence="5" id="KW-1185">Reference proteome</keyword>
<keyword evidence="1" id="KW-0175">Coiled coil</keyword>
<dbReference type="GeneID" id="61433542"/>
<dbReference type="EMBL" id="LR027880">
    <property type="protein sequence ID" value="VCV22400.1"/>
    <property type="molecule type" value="Genomic_DNA"/>
</dbReference>
<accession>C7GC36</accession>
<evidence type="ECO:0000313" key="4">
    <source>
        <dbReference type="Proteomes" id="UP000004828"/>
    </source>
</evidence>
<dbReference type="Proteomes" id="UP000004828">
    <property type="component" value="Unassembled WGS sequence"/>
</dbReference>
<organism evidence="2 4">
    <name type="scientific">Roseburia intestinalis L1-82</name>
    <dbReference type="NCBI Taxonomy" id="536231"/>
    <lineage>
        <taxon>Bacteria</taxon>
        <taxon>Bacillati</taxon>
        <taxon>Bacillota</taxon>
        <taxon>Clostridia</taxon>
        <taxon>Lachnospirales</taxon>
        <taxon>Lachnospiraceae</taxon>
        <taxon>Roseburia</taxon>
    </lineage>
</organism>
<reference evidence="3 5" key="2">
    <citation type="submission" date="2018-09" db="EMBL/GenBank/DDBJ databases">
        <authorList>
            <person name="Petit M.-A."/>
            <person name="Lossouarn J."/>
        </authorList>
    </citation>
    <scope>NUCLEOTIDE SEQUENCE [LARGE SCALE GENOMIC DNA]</scope>
    <source>
        <strain evidence="3 5">L1-82</strain>
    </source>
</reference>
<dbReference type="RefSeq" id="WP_006857604.1">
    <property type="nucleotide sequence ID" value="NZ_GG692725.1"/>
</dbReference>
<proteinExistence type="predicted"/>
<evidence type="ECO:0000256" key="1">
    <source>
        <dbReference type="SAM" id="Coils"/>
    </source>
</evidence>